<keyword evidence="3" id="KW-0813">Transport</keyword>
<evidence type="ECO:0000256" key="4">
    <source>
        <dbReference type="ARBA" id="ARBA00022692"/>
    </source>
</evidence>
<comment type="similarity">
    <text evidence="2">Belongs to the GLUTAMINE DUMPER 1 (TC 9.B.60) family.</text>
</comment>
<protein>
    <submittedName>
        <fullName evidence="10">Protein GLUTAMINE DUMPER 4</fullName>
    </submittedName>
</protein>
<dbReference type="GO" id="GO:0016020">
    <property type="term" value="C:membrane"/>
    <property type="evidence" value="ECO:0007669"/>
    <property type="project" value="UniProtKB-SubCell"/>
</dbReference>
<dbReference type="EMBL" id="LSRQ01003276">
    <property type="protein sequence ID" value="OAY71993.1"/>
    <property type="molecule type" value="Genomic_DNA"/>
</dbReference>
<keyword evidence="6 9" id="KW-1133">Transmembrane helix</keyword>
<evidence type="ECO:0000256" key="6">
    <source>
        <dbReference type="ARBA" id="ARBA00022989"/>
    </source>
</evidence>
<sequence length="149" mass="14650">MRPYLGDLLPPPSAAAAAAAPLGAAPRPPPPLGSSPVPYLFGGIAAMLGVIALALLLLACSYWKLSGDLDSPSPAAVAGDDDGADHRGAGAAAAKSGVVVIVMAGEEEPSFLGVPVDAKPREAGIYKGPASEGTVGDHKEGGEVTSQGQ</sequence>
<reference evidence="10 11" key="1">
    <citation type="journal article" date="2016" name="DNA Res.">
        <title>The draft genome of MD-2 pineapple using hybrid error correction of long reads.</title>
        <authorList>
            <person name="Redwan R.M."/>
            <person name="Saidin A."/>
            <person name="Kumar S.V."/>
        </authorList>
    </citation>
    <scope>NUCLEOTIDE SEQUENCE [LARGE SCALE GENOMIC DNA]</scope>
    <source>
        <strain evidence="11">cv. MD2</strain>
        <tissue evidence="10">Leaf</tissue>
    </source>
</reference>
<gene>
    <name evidence="10" type="ORF">ACMD2_13573</name>
</gene>
<name>A0A199V4S9_ANACO</name>
<evidence type="ECO:0000256" key="7">
    <source>
        <dbReference type="ARBA" id="ARBA00023136"/>
    </source>
</evidence>
<keyword evidence="5" id="KW-0029">Amino-acid transport</keyword>
<dbReference type="GO" id="GO:0080143">
    <property type="term" value="P:regulation of amino acid export"/>
    <property type="evidence" value="ECO:0007669"/>
    <property type="project" value="InterPro"/>
</dbReference>
<comment type="subcellular location">
    <subcellularLocation>
        <location evidence="1">Membrane</location>
        <topology evidence="1">Single-pass membrane protein</topology>
    </subcellularLocation>
</comment>
<dbReference type="PANTHER" id="PTHR33228:SF82">
    <property type="entry name" value="OS06G0654400 PROTEIN"/>
    <property type="match status" value="1"/>
</dbReference>
<evidence type="ECO:0000256" key="3">
    <source>
        <dbReference type="ARBA" id="ARBA00022448"/>
    </source>
</evidence>
<dbReference type="InterPro" id="IPR040359">
    <property type="entry name" value="GDU"/>
</dbReference>
<feature type="transmembrane region" description="Helical" evidence="9">
    <location>
        <begin position="40"/>
        <end position="63"/>
    </location>
</feature>
<keyword evidence="7 9" id="KW-0472">Membrane</keyword>
<comment type="caution">
    <text evidence="10">The sequence shown here is derived from an EMBL/GenBank/DDBJ whole genome shotgun (WGS) entry which is preliminary data.</text>
</comment>
<organism evidence="10 11">
    <name type="scientific">Ananas comosus</name>
    <name type="common">Pineapple</name>
    <name type="synonym">Ananas ananas</name>
    <dbReference type="NCBI Taxonomy" id="4615"/>
    <lineage>
        <taxon>Eukaryota</taxon>
        <taxon>Viridiplantae</taxon>
        <taxon>Streptophyta</taxon>
        <taxon>Embryophyta</taxon>
        <taxon>Tracheophyta</taxon>
        <taxon>Spermatophyta</taxon>
        <taxon>Magnoliopsida</taxon>
        <taxon>Liliopsida</taxon>
        <taxon>Poales</taxon>
        <taxon>Bromeliaceae</taxon>
        <taxon>Bromelioideae</taxon>
        <taxon>Ananas</taxon>
    </lineage>
</organism>
<proteinExistence type="inferred from homology"/>
<evidence type="ECO:0000256" key="5">
    <source>
        <dbReference type="ARBA" id="ARBA00022970"/>
    </source>
</evidence>
<evidence type="ECO:0000313" key="11">
    <source>
        <dbReference type="Proteomes" id="UP000092600"/>
    </source>
</evidence>
<feature type="region of interest" description="Disordered" evidence="8">
    <location>
        <begin position="123"/>
        <end position="149"/>
    </location>
</feature>
<evidence type="ECO:0000313" key="10">
    <source>
        <dbReference type="EMBL" id="OAY71993.1"/>
    </source>
</evidence>
<evidence type="ECO:0000256" key="8">
    <source>
        <dbReference type="SAM" id="MobiDB-lite"/>
    </source>
</evidence>
<evidence type="ECO:0000256" key="1">
    <source>
        <dbReference type="ARBA" id="ARBA00004167"/>
    </source>
</evidence>
<accession>A0A199V4S9</accession>
<dbReference type="GO" id="GO:0006865">
    <property type="term" value="P:amino acid transport"/>
    <property type="evidence" value="ECO:0007669"/>
    <property type="project" value="UniProtKB-KW"/>
</dbReference>
<keyword evidence="4 9" id="KW-0812">Transmembrane</keyword>
<evidence type="ECO:0000256" key="9">
    <source>
        <dbReference type="SAM" id="Phobius"/>
    </source>
</evidence>
<dbReference type="STRING" id="4615.A0A199V4S9"/>
<evidence type="ECO:0000256" key="2">
    <source>
        <dbReference type="ARBA" id="ARBA00009977"/>
    </source>
</evidence>
<dbReference type="AlphaFoldDB" id="A0A199V4S9"/>
<dbReference type="PANTHER" id="PTHR33228">
    <property type="entry name" value="PROTEIN GLUTAMINE DUMPER 4-RELATED"/>
    <property type="match status" value="1"/>
</dbReference>
<dbReference type="Proteomes" id="UP000092600">
    <property type="component" value="Unassembled WGS sequence"/>
</dbReference>